<dbReference type="PANTHER" id="PTHR37533">
    <property type="entry name" value="FLAGELLAR HOOK-LENGTH CONTROL PROTEIN"/>
    <property type="match status" value="1"/>
</dbReference>
<name>A0A4R6RNY9_9BURK</name>
<dbReference type="InterPro" id="IPR052563">
    <property type="entry name" value="FliK"/>
</dbReference>
<protein>
    <submittedName>
        <fullName evidence="3">Flagellar hook-length control protein FliK</fullName>
    </submittedName>
</protein>
<dbReference type="Proteomes" id="UP000294593">
    <property type="component" value="Unassembled WGS sequence"/>
</dbReference>
<dbReference type="AlphaFoldDB" id="A0A4R6RNY9"/>
<evidence type="ECO:0000313" key="4">
    <source>
        <dbReference type="Proteomes" id="UP000294593"/>
    </source>
</evidence>
<dbReference type="CDD" id="cd17470">
    <property type="entry name" value="T3SS_Flik_C"/>
    <property type="match status" value="1"/>
</dbReference>
<keyword evidence="3" id="KW-0966">Cell projection</keyword>
<gene>
    <name evidence="3" type="ORF">EV672_10126</name>
</gene>
<dbReference type="PANTHER" id="PTHR37533:SF2">
    <property type="entry name" value="FLAGELLAR HOOK-LENGTH CONTROL PROTEIN"/>
    <property type="match status" value="1"/>
</dbReference>
<keyword evidence="3" id="KW-0969">Cilium</keyword>
<feature type="region of interest" description="Disordered" evidence="1">
    <location>
        <begin position="233"/>
        <end position="271"/>
    </location>
</feature>
<organism evidence="3 4">
    <name type="scientific">Aquabacterium commune</name>
    <dbReference type="NCBI Taxonomy" id="70586"/>
    <lineage>
        <taxon>Bacteria</taxon>
        <taxon>Pseudomonadati</taxon>
        <taxon>Pseudomonadota</taxon>
        <taxon>Betaproteobacteria</taxon>
        <taxon>Burkholderiales</taxon>
        <taxon>Aquabacterium</taxon>
    </lineage>
</organism>
<proteinExistence type="predicted"/>
<dbReference type="InterPro" id="IPR038610">
    <property type="entry name" value="FliK-like_C_sf"/>
</dbReference>
<feature type="compositionally biased region" description="Low complexity" evidence="1">
    <location>
        <begin position="51"/>
        <end position="85"/>
    </location>
</feature>
<feature type="compositionally biased region" description="Low complexity" evidence="1">
    <location>
        <begin position="98"/>
        <end position="111"/>
    </location>
</feature>
<keyword evidence="4" id="KW-1185">Reference proteome</keyword>
<sequence length="516" mass="51753">MSKAIQSSTNAVTGVQGTAAAQPADWLARLGSDGQGANAGSFSRWMEQHKPQAQTPLPQAARTAQATPAAQTPPSASPTDTPTAAKGPGWNATQQKLAAARSQANATRAPATASQTSPGAAARQAAAAQGQARAEAAKANSANAANSANGTQNAHTAQAKRTASARDGMDTDATSAGHETEATLAADEAKDETRLVTAQGEGTAVVRELTPPPTVQANDPAGMMAWLASLTQGGEAGTHAEGSELAGTEGEGPGLQLGQDEEGRGKALGHGRGQGIAWGLRKLELGQDAAAGKAGLAAGQGDASLQVDALLGKGREAQALVGEGAKGVGQDAAALMAADGARVASFGQALSEARQAMPHAQASLPTPLDAPEFTQELADQIGLWVGQARNDGPMTAELHLNPAEMGPINVKISLDGQSAHVDFAAAALETRQAIEASLSMLSSSLNDVGLSLSGGGVFSQTPQQQQAFSQGPNGGANASGRTGQGRGDRSEGDDAEPLRQVSAPRPGRLGGLDLYA</sequence>
<evidence type="ECO:0000259" key="2">
    <source>
        <dbReference type="Pfam" id="PF02120"/>
    </source>
</evidence>
<comment type="caution">
    <text evidence="3">The sequence shown here is derived from an EMBL/GenBank/DDBJ whole genome shotgun (WGS) entry which is preliminary data.</text>
</comment>
<feature type="compositionally biased region" description="Low complexity" evidence="1">
    <location>
        <begin position="458"/>
        <end position="470"/>
    </location>
</feature>
<keyword evidence="3" id="KW-0282">Flagellum</keyword>
<reference evidence="3 4" key="1">
    <citation type="submission" date="2019-03" db="EMBL/GenBank/DDBJ databases">
        <title>Genomic Encyclopedia of Type Strains, Phase IV (KMG-IV): sequencing the most valuable type-strain genomes for metagenomic binning, comparative biology and taxonomic classification.</title>
        <authorList>
            <person name="Goeker M."/>
        </authorList>
    </citation>
    <scope>NUCLEOTIDE SEQUENCE [LARGE SCALE GENOMIC DNA]</scope>
    <source>
        <strain evidence="3 4">DSM 11901</strain>
    </source>
</reference>
<dbReference type="Gene3D" id="3.30.750.140">
    <property type="match status" value="1"/>
</dbReference>
<feature type="compositionally biased region" description="Low complexity" evidence="1">
    <location>
        <begin position="119"/>
        <end position="154"/>
    </location>
</feature>
<feature type="region of interest" description="Disordered" evidence="1">
    <location>
        <begin position="47"/>
        <end position="189"/>
    </location>
</feature>
<feature type="region of interest" description="Disordered" evidence="1">
    <location>
        <begin position="456"/>
        <end position="516"/>
    </location>
</feature>
<evidence type="ECO:0000313" key="3">
    <source>
        <dbReference type="EMBL" id="TDP87895.1"/>
    </source>
</evidence>
<feature type="domain" description="Flagellar hook-length control protein-like C-terminal" evidence="2">
    <location>
        <begin position="388"/>
        <end position="466"/>
    </location>
</feature>
<evidence type="ECO:0000256" key="1">
    <source>
        <dbReference type="SAM" id="MobiDB-lite"/>
    </source>
</evidence>
<dbReference type="InterPro" id="IPR021136">
    <property type="entry name" value="Flagellar_hook_control-like_C"/>
</dbReference>
<dbReference type="Pfam" id="PF02120">
    <property type="entry name" value="Flg_hook"/>
    <property type="match status" value="1"/>
</dbReference>
<accession>A0A4R6RNY9</accession>
<dbReference type="OrthoDB" id="9157214at2"/>
<dbReference type="RefSeq" id="WP_133605578.1">
    <property type="nucleotide sequence ID" value="NZ_SNXW01000001.1"/>
</dbReference>
<dbReference type="EMBL" id="SNXW01000001">
    <property type="protein sequence ID" value="TDP87895.1"/>
    <property type="molecule type" value="Genomic_DNA"/>
</dbReference>